<comment type="caution">
    <text evidence="2">The sequence shown here is derived from an EMBL/GenBank/DDBJ whole genome shotgun (WGS) entry which is preliminary data.</text>
</comment>
<feature type="transmembrane region" description="Helical" evidence="1">
    <location>
        <begin position="81"/>
        <end position="101"/>
    </location>
</feature>
<organism evidence="2 3">
    <name type="scientific">Microbacterium panaciterrae</name>
    <dbReference type="NCBI Taxonomy" id="985759"/>
    <lineage>
        <taxon>Bacteria</taxon>
        <taxon>Bacillati</taxon>
        <taxon>Actinomycetota</taxon>
        <taxon>Actinomycetes</taxon>
        <taxon>Micrococcales</taxon>
        <taxon>Microbacteriaceae</taxon>
        <taxon>Microbacterium</taxon>
    </lineage>
</organism>
<feature type="transmembrane region" description="Helical" evidence="1">
    <location>
        <begin position="20"/>
        <end position="46"/>
    </location>
</feature>
<feature type="transmembrane region" description="Helical" evidence="1">
    <location>
        <begin position="113"/>
        <end position="135"/>
    </location>
</feature>
<keyword evidence="1" id="KW-0812">Transmembrane</keyword>
<name>A0ABP8PT35_9MICO</name>
<gene>
    <name evidence="2" type="ORF">GCM10023171_35830</name>
</gene>
<dbReference type="Proteomes" id="UP001500731">
    <property type="component" value="Unassembled WGS sequence"/>
</dbReference>
<dbReference type="EMBL" id="BAABGP010000026">
    <property type="protein sequence ID" value="GAA4491639.1"/>
    <property type="molecule type" value="Genomic_DNA"/>
</dbReference>
<dbReference type="RefSeq" id="WP_345188850.1">
    <property type="nucleotide sequence ID" value="NZ_BAABGP010000026.1"/>
</dbReference>
<accession>A0ABP8PT35</accession>
<sequence length="144" mass="14842">MVASSVTAETSGSRRTFPRIVVSLGLGLVVGALTYYVTAVVATAQIPGNFTINPLTLVMIALVGALVVAIGWYWPVVGLTAGIVILAVVAFAVTSRLAWSANSSDWLSPFNAVAFGAASGYPTIVGAVMVTASALRLRSRRTAT</sequence>
<feature type="transmembrane region" description="Helical" evidence="1">
    <location>
        <begin position="52"/>
        <end position="74"/>
    </location>
</feature>
<evidence type="ECO:0000313" key="3">
    <source>
        <dbReference type="Proteomes" id="UP001500731"/>
    </source>
</evidence>
<keyword evidence="1" id="KW-0472">Membrane</keyword>
<proteinExistence type="predicted"/>
<evidence type="ECO:0000256" key="1">
    <source>
        <dbReference type="SAM" id="Phobius"/>
    </source>
</evidence>
<evidence type="ECO:0000313" key="2">
    <source>
        <dbReference type="EMBL" id="GAA4491639.1"/>
    </source>
</evidence>
<keyword evidence="1" id="KW-1133">Transmembrane helix</keyword>
<keyword evidence="3" id="KW-1185">Reference proteome</keyword>
<reference evidence="3" key="1">
    <citation type="journal article" date="2019" name="Int. J. Syst. Evol. Microbiol.">
        <title>The Global Catalogue of Microorganisms (GCM) 10K type strain sequencing project: providing services to taxonomists for standard genome sequencing and annotation.</title>
        <authorList>
            <consortium name="The Broad Institute Genomics Platform"/>
            <consortium name="The Broad Institute Genome Sequencing Center for Infectious Disease"/>
            <person name="Wu L."/>
            <person name="Ma J."/>
        </authorList>
    </citation>
    <scope>NUCLEOTIDE SEQUENCE [LARGE SCALE GENOMIC DNA]</scope>
    <source>
        <strain evidence="3">JCM 17839</strain>
    </source>
</reference>
<protein>
    <submittedName>
        <fullName evidence="2">Uncharacterized protein</fullName>
    </submittedName>
</protein>